<dbReference type="SUPFAM" id="SSF50978">
    <property type="entry name" value="WD40 repeat-like"/>
    <property type="match status" value="1"/>
</dbReference>
<protein>
    <submittedName>
        <fullName evidence="2">Uncharacterized protein</fullName>
    </submittedName>
</protein>
<dbReference type="EMBL" id="JANJYI010000002">
    <property type="protein sequence ID" value="KAK2659777.1"/>
    <property type="molecule type" value="Genomic_DNA"/>
</dbReference>
<gene>
    <name evidence="2" type="ORF">Ddye_006310</name>
</gene>
<comment type="caution">
    <text evidence="2">The sequence shown here is derived from an EMBL/GenBank/DDBJ whole genome shotgun (WGS) entry which is preliminary data.</text>
</comment>
<organism evidence="2 3">
    <name type="scientific">Dipteronia dyeriana</name>
    <dbReference type="NCBI Taxonomy" id="168575"/>
    <lineage>
        <taxon>Eukaryota</taxon>
        <taxon>Viridiplantae</taxon>
        <taxon>Streptophyta</taxon>
        <taxon>Embryophyta</taxon>
        <taxon>Tracheophyta</taxon>
        <taxon>Spermatophyta</taxon>
        <taxon>Magnoliopsida</taxon>
        <taxon>eudicotyledons</taxon>
        <taxon>Gunneridae</taxon>
        <taxon>Pentapetalae</taxon>
        <taxon>rosids</taxon>
        <taxon>malvids</taxon>
        <taxon>Sapindales</taxon>
        <taxon>Sapindaceae</taxon>
        <taxon>Hippocastanoideae</taxon>
        <taxon>Acereae</taxon>
        <taxon>Dipteronia</taxon>
    </lineage>
</organism>
<keyword evidence="3" id="KW-1185">Reference proteome</keyword>
<dbReference type="InterPro" id="IPR001680">
    <property type="entry name" value="WD40_rpt"/>
</dbReference>
<evidence type="ECO:0000256" key="1">
    <source>
        <dbReference type="PROSITE-ProRule" id="PRU00221"/>
    </source>
</evidence>
<sequence length="230" mass="25481">MDDSTILIYNVPLAQVIAKLKGHSEGITGLAFSSALNIMVSSGEDTQISFFLLQISLWNVPKWEKQKCKFLQIPDEKMQVILSATYVQFHQDQTRFLLVNETQLAICEAKELKCLQQWTPVGPVISQATFSCDSQMVFAGFMDGTIFVFDASKLELKCTVGCVIEAYPNAIASHPQKPTQFAVGLTDGTVIVIEPQEPEGKWFVQPPDDVSVLQPPSLPERSGLTKPMIE</sequence>
<dbReference type="Gene3D" id="2.130.10.10">
    <property type="entry name" value="YVTN repeat-like/Quinoprotein amine dehydrogenase"/>
    <property type="match status" value="1"/>
</dbReference>
<dbReference type="GO" id="GO:0006355">
    <property type="term" value="P:regulation of DNA-templated transcription"/>
    <property type="evidence" value="ECO:0007669"/>
    <property type="project" value="InterPro"/>
</dbReference>
<dbReference type="PROSITE" id="PS50082">
    <property type="entry name" value="WD_REPEATS_2"/>
    <property type="match status" value="1"/>
</dbReference>
<dbReference type="Pfam" id="PF00400">
    <property type="entry name" value="WD40"/>
    <property type="match status" value="2"/>
</dbReference>
<feature type="repeat" description="WD" evidence="1">
    <location>
        <begin position="20"/>
        <end position="51"/>
    </location>
</feature>
<dbReference type="InterPro" id="IPR015943">
    <property type="entry name" value="WD40/YVTN_repeat-like_dom_sf"/>
</dbReference>
<proteinExistence type="predicted"/>
<dbReference type="SMART" id="SM00320">
    <property type="entry name" value="WD40"/>
    <property type="match status" value="3"/>
</dbReference>
<dbReference type="InterPro" id="IPR027728">
    <property type="entry name" value="Topless_fam"/>
</dbReference>
<accession>A0AAD9XIC8</accession>
<evidence type="ECO:0000313" key="3">
    <source>
        <dbReference type="Proteomes" id="UP001280121"/>
    </source>
</evidence>
<reference evidence="2" key="1">
    <citation type="journal article" date="2023" name="Plant J.">
        <title>Genome sequences and population genomics provide insights into the demographic history, inbreeding, and mutation load of two 'living fossil' tree species of Dipteronia.</title>
        <authorList>
            <person name="Feng Y."/>
            <person name="Comes H.P."/>
            <person name="Chen J."/>
            <person name="Zhu S."/>
            <person name="Lu R."/>
            <person name="Zhang X."/>
            <person name="Li P."/>
            <person name="Qiu J."/>
            <person name="Olsen K.M."/>
            <person name="Qiu Y."/>
        </authorList>
    </citation>
    <scope>NUCLEOTIDE SEQUENCE</scope>
    <source>
        <strain evidence="2">KIB01</strain>
    </source>
</reference>
<dbReference type="AlphaFoldDB" id="A0AAD9XIC8"/>
<dbReference type="PANTHER" id="PTHR44083:SF30">
    <property type="entry name" value="TOPLESS-LIKE PROTEIN"/>
    <property type="match status" value="1"/>
</dbReference>
<evidence type="ECO:0000313" key="2">
    <source>
        <dbReference type="EMBL" id="KAK2659777.1"/>
    </source>
</evidence>
<keyword evidence="1" id="KW-0853">WD repeat</keyword>
<dbReference type="Proteomes" id="UP001280121">
    <property type="component" value="Unassembled WGS sequence"/>
</dbReference>
<dbReference type="PANTHER" id="PTHR44083">
    <property type="entry name" value="TOPLESS-RELATED PROTEIN 1-RELATED"/>
    <property type="match status" value="1"/>
</dbReference>
<name>A0AAD9XIC8_9ROSI</name>
<dbReference type="InterPro" id="IPR036322">
    <property type="entry name" value="WD40_repeat_dom_sf"/>
</dbReference>